<evidence type="ECO:0000256" key="8">
    <source>
        <dbReference type="ARBA" id="ARBA00039866"/>
    </source>
</evidence>
<dbReference type="Pfam" id="PF13444">
    <property type="entry name" value="Acetyltransf_5"/>
    <property type="match status" value="1"/>
</dbReference>
<dbReference type="PANTHER" id="PTHR37323">
    <property type="entry name" value="GCN5-RELATED N-ACETYLTRANSFERASE"/>
    <property type="match status" value="1"/>
</dbReference>
<dbReference type="PANTHER" id="PTHR37323:SF1">
    <property type="entry name" value="L-ORNITHINE N(ALPHA)-ACYLTRANSFERASE"/>
    <property type="match status" value="1"/>
</dbReference>
<reference evidence="12 13" key="1">
    <citation type="submission" date="2023-04" db="EMBL/GenBank/DDBJ databases">
        <title>Luteimonas sp. M1R5S18.</title>
        <authorList>
            <person name="Sun J.-Q."/>
        </authorList>
    </citation>
    <scope>NUCLEOTIDE SEQUENCE [LARGE SCALE GENOMIC DNA]</scope>
    <source>
        <strain evidence="12 13">M1R5S18</strain>
    </source>
</reference>
<dbReference type="EC" id="2.3.2.30" evidence="7"/>
<keyword evidence="5 12" id="KW-0012">Acyltransferase</keyword>
<dbReference type="InterPro" id="IPR016181">
    <property type="entry name" value="Acyl_CoA_acyltransferase"/>
</dbReference>
<comment type="similarity">
    <text evidence="6">Belongs to the acetyltransferase family. OlsB subfamily.</text>
</comment>
<evidence type="ECO:0000256" key="9">
    <source>
        <dbReference type="ARBA" id="ARBA00045724"/>
    </source>
</evidence>
<evidence type="ECO:0000256" key="6">
    <source>
        <dbReference type="ARBA" id="ARBA00038095"/>
    </source>
</evidence>
<evidence type="ECO:0000256" key="1">
    <source>
        <dbReference type="ARBA" id="ARBA00005189"/>
    </source>
</evidence>
<evidence type="ECO:0000256" key="7">
    <source>
        <dbReference type="ARBA" id="ARBA00039058"/>
    </source>
</evidence>
<dbReference type="RefSeq" id="WP_280601033.1">
    <property type="nucleotide sequence ID" value="NZ_JARXRN010000021.1"/>
</dbReference>
<dbReference type="InterPro" id="IPR052351">
    <property type="entry name" value="Ornithine_N-alpha-AT"/>
</dbReference>
<evidence type="ECO:0000256" key="10">
    <source>
        <dbReference type="ARBA" id="ARBA00047785"/>
    </source>
</evidence>
<dbReference type="SUPFAM" id="SSF69593">
    <property type="entry name" value="Glycerol-3-phosphate (1)-acyltransferase"/>
    <property type="match status" value="1"/>
</dbReference>
<evidence type="ECO:0000259" key="11">
    <source>
        <dbReference type="SMART" id="SM00563"/>
    </source>
</evidence>
<sequence>MPPIEHRLQQRWPQWFRGRRGAMARPLLRGMVRWSRLDAIDAFLDGHGHLQDLAFVAAALRFLGTEARIADDGLSRIPAHGRLVIVANHPSGALDALALLDAVGRVRGDVRIVANDVLAALEPLSGLLLPVRVFGGRARAGSLQAIEAALQREQCVIVFPSGEVSRLSLRGVRDGHWRRGCLHFARRTGAPVLPVRVVARNSTLFYGASALFRPAGTALLAREMFARRGRPLQLHVGHPVRLPADGDARRQLREVRRALYRLGAAAPRMAPLPAPLAPARLRLAIAATDLIGTTPEGRELRLARCREGSPLLQEIGRLRERAFRSVGEGTGRARDIDRHDPDYDHLLAWDANAARIAGAYRIARCAPVLARRGTDGLYTATLFDYADAMRPRLAQGVELGRSFVDPDYRGGRSLDLLWQGIGAYLARHPEVRYLYGAVSISAALPPLASARIVDHYRRHHGTGDDVFAVARRPWQGVAPPVDPHEDAAASLARLQRDLAAMGVAIPVLYRQYTALCEPGGVRFLAFGVDPEFSDSIDGLVEVDLQRLRLAKSARYLRLSTPVEAAA</sequence>
<organism evidence="12 13">
    <name type="scientific">Luteimonas rhizosphaericola</name>
    <dbReference type="NCBI Taxonomy" id="3042024"/>
    <lineage>
        <taxon>Bacteria</taxon>
        <taxon>Pseudomonadati</taxon>
        <taxon>Pseudomonadota</taxon>
        <taxon>Gammaproteobacteria</taxon>
        <taxon>Lysobacterales</taxon>
        <taxon>Lysobacteraceae</taxon>
        <taxon>Luteimonas</taxon>
    </lineage>
</organism>
<evidence type="ECO:0000256" key="4">
    <source>
        <dbReference type="ARBA" id="ARBA00023098"/>
    </source>
</evidence>
<evidence type="ECO:0000313" key="13">
    <source>
        <dbReference type="Proteomes" id="UP001156831"/>
    </source>
</evidence>
<keyword evidence="13" id="KW-1185">Reference proteome</keyword>
<comment type="pathway">
    <text evidence="1">Lipid metabolism.</text>
</comment>
<dbReference type="SMART" id="SM00563">
    <property type="entry name" value="PlsC"/>
    <property type="match status" value="1"/>
</dbReference>
<evidence type="ECO:0000256" key="2">
    <source>
        <dbReference type="ARBA" id="ARBA00022516"/>
    </source>
</evidence>
<comment type="caution">
    <text evidence="12">The sequence shown here is derived from an EMBL/GenBank/DDBJ whole genome shotgun (WGS) entry which is preliminary data.</text>
</comment>
<evidence type="ECO:0000256" key="5">
    <source>
        <dbReference type="ARBA" id="ARBA00023315"/>
    </source>
</evidence>
<evidence type="ECO:0000313" key="12">
    <source>
        <dbReference type="EMBL" id="MDH5830391.1"/>
    </source>
</evidence>
<protein>
    <recommendedName>
        <fullName evidence="8">L-ornithine N(alpha)-acyltransferase</fullName>
        <ecNumber evidence="7">2.3.2.30</ecNumber>
    </recommendedName>
</protein>
<feature type="domain" description="Phospholipid/glycerol acyltransferase" evidence="11">
    <location>
        <begin position="83"/>
        <end position="200"/>
    </location>
</feature>
<keyword evidence="4" id="KW-0443">Lipid metabolism</keyword>
<dbReference type="EMBL" id="JARXRN010000021">
    <property type="protein sequence ID" value="MDH5830391.1"/>
    <property type="molecule type" value="Genomic_DNA"/>
</dbReference>
<dbReference type="Pfam" id="PF19576">
    <property type="entry name" value="Acyltransf_2"/>
    <property type="match status" value="1"/>
</dbReference>
<dbReference type="Proteomes" id="UP001156831">
    <property type="component" value="Unassembled WGS sequence"/>
</dbReference>
<keyword evidence="3" id="KW-0808">Transferase</keyword>
<dbReference type="Gene3D" id="3.40.630.30">
    <property type="match status" value="1"/>
</dbReference>
<keyword evidence="2" id="KW-0444">Lipid biosynthesis</keyword>
<comment type="function">
    <text evidence="9">Catalyzes the first step in the biosynthesis of ornithine lipids, which are phosphorus-free membrane lipids. Catalyzes the 3-hydroxyacyl-acyl carrier protein-dependent acylation of ornithine to form lyso-ornithine lipid (LOL).</text>
</comment>
<dbReference type="SUPFAM" id="SSF55729">
    <property type="entry name" value="Acyl-CoA N-acyltransferases (Nat)"/>
    <property type="match status" value="1"/>
</dbReference>
<dbReference type="InterPro" id="IPR002123">
    <property type="entry name" value="Plipid/glycerol_acylTrfase"/>
</dbReference>
<accession>A0ABT6JK37</accession>
<evidence type="ECO:0000256" key="3">
    <source>
        <dbReference type="ARBA" id="ARBA00022679"/>
    </source>
</evidence>
<proteinExistence type="inferred from homology"/>
<dbReference type="InterPro" id="IPR045746">
    <property type="entry name" value="ACT14924-like_Acyltransf_dom"/>
</dbReference>
<comment type="catalytic activity">
    <reaction evidence="10">
        <text>a (3R)-hydroxyacyl-[ACP] + L-ornithine = a lyso-ornithine lipid + holo-[ACP] + H(+)</text>
        <dbReference type="Rhea" id="RHEA:20633"/>
        <dbReference type="Rhea" id="RHEA-COMP:9685"/>
        <dbReference type="Rhea" id="RHEA-COMP:9945"/>
        <dbReference type="ChEBI" id="CHEBI:15378"/>
        <dbReference type="ChEBI" id="CHEBI:46911"/>
        <dbReference type="ChEBI" id="CHEBI:64479"/>
        <dbReference type="ChEBI" id="CHEBI:78827"/>
        <dbReference type="ChEBI" id="CHEBI:138482"/>
        <dbReference type="EC" id="2.3.2.30"/>
    </reaction>
    <physiologicalReaction direction="left-to-right" evidence="10">
        <dbReference type="Rhea" id="RHEA:20634"/>
    </physiologicalReaction>
</comment>
<dbReference type="GO" id="GO:0016746">
    <property type="term" value="F:acyltransferase activity"/>
    <property type="evidence" value="ECO:0007669"/>
    <property type="project" value="UniProtKB-KW"/>
</dbReference>
<gene>
    <name evidence="12" type="ORF">QFW80_07655</name>
</gene>
<name>A0ABT6JK37_9GAMM</name>